<dbReference type="Pfam" id="PF02687">
    <property type="entry name" value="FtsX"/>
    <property type="match status" value="2"/>
</dbReference>
<dbReference type="InterPro" id="IPR025857">
    <property type="entry name" value="MacB_PCD"/>
</dbReference>
<name>A0ABR9AQ55_9BACT</name>
<evidence type="ECO:0000256" key="3">
    <source>
        <dbReference type="ARBA" id="ARBA00022692"/>
    </source>
</evidence>
<evidence type="ECO:0000256" key="4">
    <source>
        <dbReference type="ARBA" id="ARBA00022989"/>
    </source>
</evidence>
<dbReference type="InterPro" id="IPR003838">
    <property type="entry name" value="ABC3_permease_C"/>
</dbReference>
<dbReference type="PANTHER" id="PTHR30572:SF18">
    <property type="entry name" value="ABC-TYPE MACROLIDE FAMILY EXPORT SYSTEM PERMEASE COMPONENT 2"/>
    <property type="match status" value="1"/>
</dbReference>
<reference evidence="9 10" key="1">
    <citation type="submission" date="2020-09" db="EMBL/GenBank/DDBJ databases">
        <title>Echinicola sp. CAU 1574 isolated from sand of Sido Beach.</title>
        <authorList>
            <person name="Kim W."/>
        </authorList>
    </citation>
    <scope>NUCLEOTIDE SEQUENCE [LARGE SCALE GENOMIC DNA]</scope>
    <source>
        <strain evidence="9 10">CAU 1574</strain>
    </source>
</reference>
<evidence type="ECO:0000259" key="7">
    <source>
        <dbReference type="Pfam" id="PF02687"/>
    </source>
</evidence>
<evidence type="ECO:0000256" key="6">
    <source>
        <dbReference type="SAM" id="Phobius"/>
    </source>
</evidence>
<proteinExistence type="predicted"/>
<evidence type="ECO:0000259" key="8">
    <source>
        <dbReference type="Pfam" id="PF12704"/>
    </source>
</evidence>
<feature type="transmembrane region" description="Helical" evidence="6">
    <location>
        <begin position="20"/>
        <end position="41"/>
    </location>
</feature>
<evidence type="ECO:0000313" key="9">
    <source>
        <dbReference type="EMBL" id="MBD8490928.1"/>
    </source>
</evidence>
<feature type="transmembrane region" description="Helical" evidence="6">
    <location>
        <begin position="664"/>
        <end position="687"/>
    </location>
</feature>
<dbReference type="Proteomes" id="UP000647133">
    <property type="component" value="Unassembled WGS sequence"/>
</dbReference>
<protein>
    <submittedName>
        <fullName evidence="9">ABC transporter permease</fullName>
    </submittedName>
</protein>
<dbReference type="PANTHER" id="PTHR30572">
    <property type="entry name" value="MEMBRANE COMPONENT OF TRANSPORTER-RELATED"/>
    <property type="match status" value="1"/>
</dbReference>
<dbReference type="InterPro" id="IPR050250">
    <property type="entry name" value="Macrolide_Exporter_MacB"/>
</dbReference>
<sequence>MLKHYFTLVFRNFRKQKTTFLINLIGLSFGLACVVLIYLWIQDERNMNQFNDKKDDLYQVLTNHDNEEGIVTHGYGPGLLADAMEEELPEVVSAAATSPFIEDVSFASGMEKIGVDGLFADQDLFSMFTIPVLYGNLSTLLSDINSVALSESMARKLFDDPKEAVGKSLEWQVFDFSNEVTVSGVYQDFPQNSTLRPAFLMAFDYFKQMLGEGIHWDNHNTMSYVLLKKETDVDFFNQKIDGFIKSKLADSNVRPMVQNFGDTYLHGNYENGKVAGGRIQYVYLFSIIALLVLAIACVNFVNLTTAKAISRSKEVGIKKAIGADRKQLIDQFLVEVLLLTATALILALVLVYFLLPQFNQITHKHLSLFLTVQQWAFIVGIGLFTAILSGIYPALYLSGFKPSSVLKGVQRGSFGEVMARRGLVIFQFAVSLTMIISIIVVAKQISHVKQQNLGYQKNNILNITPYGLSGQRYETFIERVKAVSGVEQASGIFHSMAGAGSSTIGLTWPGKDPNTNVKFENISVGYDLIETLNMTLIEGRSFSKKFAAEDTKIILNEAAIKAMGMDDPIGKTVNLWGADKEIIGVVKDFNFESLRENVKPAFLKYKPETAQHIMVRISPKNTQATLKGIESLYHEISPGDVFEYKFLDENYQSQYEAEQRVEALAMYFGALAILISCLGLFGLAVFSTEKRKKEIGVRKVLGASIGSIVKLITGEFARLILVAIAIAVPFSWFASSRWLSGFAYRTSLDWWVFVIAGLLIMLIAMLTVGTQAFRAANVNPVNSLRDE</sequence>
<evidence type="ECO:0000313" key="10">
    <source>
        <dbReference type="Proteomes" id="UP000647133"/>
    </source>
</evidence>
<keyword evidence="10" id="KW-1185">Reference proteome</keyword>
<dbReference type="Pfam" id="PF12704">
    <property type="entry name" value="MacB_PCD"/>
    <property type="match status" value="2"/>
</dbReference>
<feature type="transmembrane region" description="Helical" evidence="6">
    <location>
        <begin position="708"/>
        <end position="730"/>
    </location>
</feature>
<evidence type="ECO:0000256" key="1">
    <source>
        <dbReference type="ARBA" id="ARBA00004651"/>
    </source>
</evidence>
<feature type="transmembrane region" description="Helical" evidence="6">
    <location>
        <begin position="332"/>
        <end position="355"/>
    </location>
</feature>
<feature type="domain" description="ABC3 transporter permease C-terminal" evidence="7">
    <location>
        <begin position="287"/>
        <end position="399"/>
    </location>
</feature>
<dbReference type="PROSITE" id="PS51257">
    <property type="entry name" value="PROKAR_LIPOPROTEIN"/>
    <property type="match status" value="1"/>
</dbReference>
<evidence type="ECO:0000256" key="5">
    <source>
        <dbReference type="ARBA" id="ARBA00023136"/>
    </source>
</evidence>
<organism evidence="9 10">
    <name type="scientific">Echinicola arenosa</name>
    <dbReference type="NCBI Taxonomy" id="2774144"/>
    <lineage>
        <taxon>Bacteria</taxon>
        <taxon>Pseudomonadati</taxon>
        <taxon>Bacteroidota</taxon>
        <taxon>Cytophagia</taxon>
        <taxon>Cytophagales</taxon>
        <taxon>Cyclobacteriaceae</taxon>
        <taxon>Echinicola</taxon>
    </lineage>
</organism>
<feature type="transmembrane region" description="Helical" evidence="6">
    <location>
        <begin position="418"/>
        <end position="442"/>
    </location>
</feature>
<dbReference type="EMBL" id="JACYTQ010000009">
    <property type="protein sequence ID" value="MBD8490928.1"/>
    <property type="molecule type" value="Genomic_DNA"/>
</dbReference>
<gene>
    <name evidence="9" type="ORF">IFO69_19400</name>
</gene>
<dbReference type="RefSeq" id="WP_192011804.1">
    <property type="nucleotide sequence ID" value="NZ_JACYTQ010000009.1"/>
</dbReference>
<comment type="caution">
    <text evidence="9">The sequence shown here is derived from an EMBL/GenBank/DDBJ whole genome shotgun (WGS) entry which is preliminary data.</text>
</comment>
<keyword evidence="4 6" id="KW-1133">Transmembrane helix</keyword>
<feature type="transmembrane region" description="Helical" evidence="6">
    <location>
        <begin position="750"/>
        <end position="768"/>
    </location>
</feature>
<feature type="transmembrane region" description="Helical" evidence="6">
    <location>
        <begin position="375"/>
        <end position="397"/>
    </location>
</feature>
<feature type="domain" description="MacB-like periplasmic core" evidence="8">
    <location>
        <begin position="430"/>
        <end position="625"/>
    </location>
</feature>
<keyword evidence="2" id="KW-1003">Cell membrane</keyword>
<accession>A0ABR9AQ55</accession>
<feature type="transmembrane region" description="Helical" evidence="6">
    <location>
        <begin position="281"/>
        <end position="303"/>
    </location>
</feature>
<keyword evidence="3 6" id="KW-0812">Transmembrane</keyword>
<evidence type="ECO:0000256" key="2">
    <source>
        <dbReference type="ARBA" id="ARBA00022475"/>
    </source>
</evidence>
<keyword evidence="5 6" id="KW-0472">Membrane</keyword>
<feature type="domain" description="MacB-like periplasmic core" evidence="8">
    <location>
        <begin position="21"/>
        <end position="240"/>
    </location>
</feature>
<feature type="domain" description="ABC3 transporter permease C-terminal" evidence="7">
    <location>
        <begin position="668"/>
        <end position="780"/>
    </location>
</feature>
<comment type="subcellular location">
    <subcellularLocation>
        <location evidence="1">Cell membrane</location>
        <topology evidence="1">Multi-pass membrane protein</topology>
    </subcellularLocation>
</comment>